<dbReference type="Pfam" id="PF00590">
    <property type="entry name" value="TP_methylase"/>
    <property type="match status" value="1"/>
</dbReference>
<dbReference type="AlphaFoldDB" id="B8R968"/>
<dbReference type="PANTHER" id="PTHR45790">
    <property type="entry name" value="SIROHEME SYNTHASE-RELATED"/>
    <property type="match status" value="1"/>
</dbReference>
<dbReference type="FunFam" id="3.40.1010.10:FF:000001">
    <property type="entry name" value="Siroheme synthase"/>
    <property type="match status" value="1"/>
</dbReference>
<evidence type="ECO:0000256" key="4">
    <source>
        <dbReference type="ARBA" id="ARBA00022691"/>
    </source>
</evidence>
<evidence type="ECO:0000256" key="3">
    <source>
        <dbReference type="ARBA" id="ARBA00022679"/>
    </source>
</evidence>
<dbReference type="PROSITE" id="PS00839">
    <property type="entry name" value="SUMT_1"/>
    <property type="match status" value="1"/>
</dbReference>
<accession>B8R968</accession>
<dbReference type="SUPFAM" id="SSF53790">
    <property type="entry name" value="Tetrapyrrole methylase"/>
    <property type="match status" value="1"/>
</dbReference>
<keyword evidence="3 6" id="KW-0808">Transferase</keyword>
<dbReference type="InterPro" id="IPR014776">
    <property type="entry name" value="4pyrrole_Mease_sub2"/>
</dbReference>
<dbReference type="GO" id="GO:0019354">
    <property type="term" value="P:siroheme biosynthetic process"/>
    <property type="evidence" value="ECO:0007669"/>
    <property type="project" value="InterPro"/>
</dbReference>
<dbReference type="NCBIfam" id="TIGR01469">
    <property type="entry name" value="cobA_cysG_Cterm"/>
    <property type="match status" value="1"/>
</dbReference>
<keyword evidence="5" id="KW-0627">Porphyrin biosynthesis</keyword>
<dbReference type="PANTHER" id="PTHR45790:SF1">
    <property type="entry name" value="SIROHEME SYNTHASE"/>
    <property type="match status" value="1"/>
</dbReference>
<evidence type="ECO:0000256" key="5">
    <source>
        <dbReference type="ARBA" id="ARBA00023244"/>
    </source>
</evidence>
<dbReference type="InterPro" id="IPR000878">
    <property type="entry name" value="4pyrrol_Mease"/>
</dbReference>
<dbReference type="PROSITE" id="PS00840">
    <property type="entry name" value="SUMT_2"/>
    <property type="match status" value="1"/>
</dbReference>
<evidence type="ECO:0000313" key="8">
    <source>
        <dbReference type="EMBL" id="ACF98224.1"/>
    </source>
</evidence>
<keyword evidence="4" id="KW-0949">S-adenosyl-L-methionine</keyword>
<dbReference type="GO" id="GO:0004851">
    <property type="term" value="F:uroporphyrin-III C-methyltransferase activity"/>
    <property type="evidence" value="ECO:0007669"/>
    <property type="project" value="UniProtKB-EC"/>
</dbReference>
<comment type="similarity">
    <text evidence="6">Belongs to the precorrin methyltransferase family.</text>
</comment>
<name>B8R968_9BACT</name>
<proteinExistence type="inferred from homology"/>
<dbReference type="InterPro" id="IPR014777">
    <property type="entry name" value="4pyrrole_Mease_sub1"/>
</dbReference>
<dbReference type="NCBIfam" id="NF004790">
    <property type="entry name" value="PRK06136.1"/>
    <property type="match status" value="1"/>
</dbReference>
<feature type="domain" description="Tetrapyrrole methylase" evidence="7">
    <location>
        <begin position="23"/>
        <end position="232"/>
    </location>
</feature>
<dbReference type="GO" id="GO:0032259">
    <property type="term" value="P:methylation"/>
    <property type="evidence" value="ECO:0007669"/>
    <property type="project" value="UniProtKB-KW"/>
</dbReference>
<dbReference type="EC" id="2.1.1.107" evidence="1"/>
<dbReference type="InterPro" id="IPR003043">
    <property type="entry name" value="Uropor_MeTrfase_CS"/>
</dbReference>
<dbReference type="InterPro" id="IPR035996">
    <property type="entry name" value="4pyrrol_Methylase_sf"/>
</dbReference>
<sequence length="278" mass="28653">MEHDVGLAPRSGQRAAGASAPGKVWLVGAGPGDPDLLTVKAARLLASARVVLHDLLVGEGVMALLPRGARRICVGKRDRRHSLPQEEINALLVQLGANGEEVVRLKGGDPYVFGRGGEEAVALAAAGIPFEVVPGITSAQGMSAYAGIPLTHRDHASSVVFATGHCREGGDGPDWAALARPHQTAVIYMGLGALATICRQLVAHGLEPDTPAAVVEQATTRHQRVVCGTLLTLPVLAAAQDIAAPALIVVGEVVRLHGTLGWFAPAAAHAGQGEHPLP</sequence>
<dbReference type="Gene3D" id="3.40.1010.10">
    <property type="entry name" value="Cobalt-precorrin-4 Transmethylase, Domain 1"/>
    <property type="match status" value="1"/>
</dbReference>
<keyword evidence="2 6" id="KW-0489">Methyltransferase</keyword>
<dbReference type="CDD" id="cd11642">
    <property type="entry name" value="SUMT"/>
    <property type="match status" value="1"/>
</dbReference>
<dbReference type="Gene3D" id="3.30.950.10">
    <property type="entry name" value="Methyltransferase, Cobalt-precorrin-4 Transmethylase, Domain 2"/>
    <property type="match status" value="1"/>
</dbReference>
<dbReference type="FunFam" id="3.30.950.10:FF:000001">
    <property type="entry name" value="Siroheme synthase"/>
    <property type="match status" value="1"/>
</dbReference>
<evidence type="ECO:0000256" key="2">
    <source>
        <dbReference type="ARBA" id="ARBA00022603"/>
    </source>
</evidence>
<dbReference type="InterPro" id="IPR006366">
    <property type="entry name" value="CobA/CysG_C"/>
</dbReference>
<evidence type="ECO:0000259" key="7">
    <source>
        <dbReference type="Pfam" id="PF00590"/>
    </source>
</evidence>
<organism evidence="8">
    <name type="scientific">uncultured bacterium 2304</name>
    <dbReference type="NCBI Taxonomy" id="548902"/>
    <lineage>
        <taxon>Bacteria</taxon>
        <taxon>environmental samples</taxon>
    </lineage>
</organism>
<dbReference type="EMBL" id="EU910859">
    <property type="protein sequence ID" value="ACF98224.1"/>
    <property type="molecule type" value="Genomic_DNA"/>
</dbReference>
<dbReference type="InterPro" id="IPR050161">
    <property type="entry name" value="Siro_Cobalamin_biosynth"/>
</dbReference>
<evidence type="ECO:0000256" key="1">
    <source>
        <dbReference type="ARBA" id="ARBA00012162"/>
    </source>
</evidence>
<evidence type="ECO:0000256" key="6">
    <source>
        <dbReference type="RuleBase" id="RU003960"/>
    </source>
</evidence>
<protein>
    <recommendedName>
        <fullName evidence="1">uroporphyrinogen-III C-methyltransferase</fullName>
        <ecNumber evidence="1">2.1.1.107</ecNumber>
    </recommendedName>
</protein>
<reference evidence="8" key="1">
    <citation type="journal article" date="2009" name="Appl. Environ. Microbiol.">
        <title>Characterization of denitrification gene clusters of soil bacteria via a metagenomic approach.</title>
        <authorList>
            <person name="Demaneche S."/>
            <person name="Philippot L."/>
            <person name="David M.M."/>
            <person name="Navarro E."/>
            <person name="Vogel T.M."/>
            <person name="Simonet P."/>
        </authorList>
    </citation>
    <scope>NUCLEOTIDE SEQUENCE</scope>
</reference>